<dbReference type="EMBL" id="DXBU01000047">
    <property type="protein sequence ID" value="HIZ21893.1"/>
    <property type="molecule type" value="Genomic_DNA"/>
</dbReference>
<gene>
    <name evidence="1" type="ORF">IAA21_03720</name>
</gene>
<dbReference type="Proteomes" id="UP000824041">
    <property type="component" value="Unassembled WGS sequence"/>
</dbReference>
<name>A0A9D2DRT9_9FIRM</name>
<protein>
    <submittedName>
        <fullName evidence="1">Uncharacterized protein</fullName>
    </submittedName>
</protein>
<dbReference type="AlphaFoldDB" id="A0A9D2DRT9"/>
<accession>A0A9D2DRT9</accession>
<organism evidence="1 2">
    <name type="scientific">Candidatus Blautia faecigallinarum</name>
    <dbReference type="NCBI Taxonomy" id="2838488"/>
    <lineage>
        <taxon>Bacteria</taxon>
        <taxon>Bacillati</taxon>
        <taxon>Bacillota</taxon>
        <taxon>Clostridia</taxon>
        <taxon>Lachnospirales</taxon>
        <taxon>Lachnospiraceae</taxon>
        <taxon>Blautia</taxon>
    </lineage>
</organism>
<reference evidence="1" key="1">
    <citation type="journal article" date="2021" name="PeerJ">
        <title>Extensive microbial diversity within the chicken gut microbiome revealed by metagenomics and culture.</title>
        <authorList>
            <person name="Gilroy R."/>
            <person name="Ravi A."/>
            <person name="Getino M."/>
            <person name="Pursley I."/>
            <person name="Horton D.L."/>
            <person name="Alikhan N.F."/>
            <person name="Baker D."/>
            <person name="Gharbi K."/>
            <person name="Hall N."/>
            <person name="Watson M."/>
            <person name="Adriaenssens E.M."/>
            <person name="Foster-Nyarko E."/>
            <person name="Jarju S."/>
            <person name="Secka A."/>
            <person name="Antonio M."/>
            <person name="Oren A."/>
            <person name="Chaudhuri R.R."/>
            <person name="La Ragione R."/>
            <person name="Hildebrand F."/>
            <person name="Pallen M.J."/>
        </authorList>
    </citation>
    <scope>NUCLEOTIDE SEQUENCE</scope>
    <source>
        <strain evidence="1">14324</strain>
    </source>
</reference>
<evidence type="ECO:0000313" key="1">
    <source>
        <dbReference type="EMBL" id="HIZ21893.1"/>
    </source>
</evidence>
<reference evidence="1" key="2">
    <citation type="submission" date="2021-04" db="EMBL/GenBank/DDBJ databases">
        <authorList>
            <person name="Gilroy R."/>
        </authorList>
    </citation>
    <scope>NUCLEOTIDE SEQUENCE</scope>
    <source>
        <strain evidence="1">14324</strain>
    </source>
</reference>
<comment type="caution">
    <text evidence="1">The sequence shown here is derived from an EMBL/GenBank/DDBJ whole genome shotgun (WGS) entry which is preliminary data.</text>
</comment>
<sequence length="179" mass="20995">MGLIIEESGMKFGEYQDCQVFHIERSEQYINGLRQNGIKTCEFILQRGSKLFFIEAKSSCPRKSMKDIPISEREKRKKSYDDFIQEIILKMRHALSLYGNILLKRYSQKDLPPNMAVPDLSDSRIYLVLVINPPEGSWEPEPELQDDLRKACREVMKIWKINSLAVINEEMARKKHFIL</sequence>
<proteinExistence type="predicted"/>
<evidence type="ECO:0000313" key="2">
    <source>
        <dbReference type="Proteomes" id="UP000824041"/>
    </source>
</evidence>